<dbReference type="EMBL" id="JACNQW010000013">
    <property type="protein sequence ID" value="MBC5047443.1"/>
    <property type="molecule type" value="Genomic_DNA"/>
</dbReference>
<evidence type="ECO:0000313" key="2">
    <source>
        <dbReference type="Proteomes" id="UP000646540"/>
    </source>
</evidence>
<comment type="caution">
    <text evidence="1">The sequence shown here is derived from an EMBL/GenBank/DDBJ whole genome shotgun (WGS) entry which is preliminary data.</text>
</comment>
<reference evidence="1" key="1">
    <citation type="submission" date="2020-08" db="EMBL/GenBank/DDBJ databases">
        <title>Genomic evolution and epidemiology of Klebsiella pneumoniae from a major hospital in Beijing, China, over a fifteen-year period: dissemination of known and novel high-risk clones.</title>
        <authorList>
            <person name="Palmieri M."/>
        </authorList>
    </citation>
    <scope>NUCLEOTIDE SEQUENCE</scope>
    <source>
        <strain evidence="1">K7050</strain>
    </source>
</reference>
<dbReference type="RefSeq" id="WP_043521388.1">
    <property type="nucleotide sequence ID" value="NZ_AP022112.1"/>
</dbReference>
<organism evidence="1 2">
    <name type="scientific">Klebsiella quasipneumoniae</name>
    <dbReference type="NCBI Taxonomy" id="1463165"/>
    <lineage>
        <taxon>Bacteria</taxon>
        <taxon>Pseudomonadati</taxon>
        <taxon>Pseudomonadota</taxon>
        <taxon>Gammaproteobacteria</taxon>
        <taxon>Enterobacterales</taxon>
        <taxon>Enterobacteriaceae</taxon>
        <taxon>Klebsiella/Raoultella group</taxon>
        <taxon>Klebsiella</taxon>
        <taxon>Klebsiella pneumoniae complex</taxon>
    </lineage>
</organism>
<dbReference type="Proteomes" id="UP000646540">
    <property type="component" value="Unassembled WGS sequence"/>
</dbReference>
<protein>
    <submittedName>
        <fullName evidence="1">Uncharacterized protein</fullName>
    </submittedName>
</protein>
<proteinExistence type="predicted"/>
<name>A0A8H9ZS64_9ENTR</name>
<evidence type="ECO:0000313" key="1">
    <source>
        <dbReference type="EMBL" id="MBC5047443.1"/>
    </source>
</evidence>
<sequence>MSPGHAEQAKSDIGNKKAAVSLNADASWLNKKIGTAQSDISMTPKSDLAVTPSQGKERSAIRPALNVATIIPQ</sequence>
<accession>A0A8H9ZS64</accession>
<dbReference type="AlphaFoldDB" id="A0A8H9ZS64"/>
<gene>
    <name evidence="1" type="ORF">H8L09_18985</name>
</gene>